<dbReference type="Proteomes" id="UP001065613">
    <property type="component" value="Chromosome"/>
</dbReference>
<dbReference type="Gene3D" id="3.10.20.860">
    <property type="match status" value="1"/>
</dbReference>
<dbReference type="CDD" id="cd12870">
    <property type="entry name" value="MqsA"/>
    <property type="match status" value="1"/>
</dbReference>
<dbReference type="NCBIfam" id="TIGR03831">
    <property type="entry name" value="YgiT_finger"/>
    <property type="match status" value="1"/>
</dbReference>
<sequence length="74" mass="8250">MECVICKHGKTKPGLVSVTLERDDCLIVLKRVPADICENCGEYYLSESVTEYVLNRAEEAVNKGAEVEILRYAA</sequence>
<accession>A0A977L0G0</accession>
<gene>
    <name evidence="1" type="ORF">KA717_11720</name>
</gene>
<dbReference type="AlphaFoldDB" id="A0A977L0G0"/>
<evidence type="ECO:0000313" key="1">
    <source>
        <dbReference type="EMBL" id="UXE63257.1"/>
    </source>
</evidence>
<protein>
    <submittedName>
        <fullName evidence="1">Type II toxin-antitoxin system MqsA family antitoxin</fullName>
    </submittedName>
</protein>
<dbReference type="EMBL" id="CP073041">
    <property type="protein sequence ID" value="UXE63257.1"/>
    <property type="molecule type" value="Genomic_DNA"/>
</dbReference>
<reference evidence="1" key="1">
    <citation type="submission" date="2021-04" db="EMBL/GenBank/DDBJ databases">
        <title>Genome sequence of Woronichinia naegeliana from Washington state freshwater lake bloom.</title>
        <authorList>
            <person name="Dreher T.W."/>
        </authorList>
    </citation>
    <scope>NUCLEOTIDE SEQUENCE</scope>
    <source>
        <strain evidence="1">WA131</strain>
    </source>
</reference>
<dbReference type="InterPro" id="IPR022453">
    <property type="entry name" value="Znf_MqsA-type"/>
</dbReference>
<name>A0A977L0G0_9CYAN</name>
<dbReference type="KEGG" id="wna:KA717_11720"/>
<organism evidence="1">
    <name type="scientific">Woronichinia naegeliana WA131</name>
    <dbReference type="NCBI Taxonomy" id="2824559"/>
    <lineage>
        <taxon>Bacteria</taxon>
        <taxon>Bacillati</taxon>
        <taxon>Cyanobacteriota</taxon>
        <taxon>Cyanophyceae</taxon>
        <taxon>Synechococcales</taxon>
        <taxon>Coelosphaeriaceae</taxon>
        <taxon>Woronichinia</taxon>
    </lineage>
</organism>
<proteinExistence type="predicted"/>